<accession>A0ACB6QR10</accession>
<protein>
    <submittedName>
        <fullName evidence="1">Uncharacterized protein</fullName>
    </submittedName>
</protein>
<sequence length="227" mass="25624">MFQISSQETVVPPSNSRAEIVNLTLNNSEPAKNTAPDRGEGISIEGKWNPNVPTIPHYEPLDKSFYVRHSSFFVEGKMFSVLFPEPLGSTATQYNDSVSIVKFGVAIHSQIRRFIVVQRKPEFCYACPVFTYGGRATTKRGLRPWEHSVVHTTGTDAQLLPNETGIKYLRITVDPAPDVEPLHPASRIYFGIHHPIQYNVRVKDLGQVIEPHVPRLLGYWVRENKGM</sequence>
<dbReference type="Proteomes" id="UP000799755">
    <property type="component" value="Unassembled WGS sequence"/>
</dbReference>
<organism evidence="1 2">
    <name type="scientific">Lindgomyces ingoldianus</name>
    <dbReference type="NCBI Taxonomy" id="673940"/>
    <lineage>
        <taxon>Eukaryota</taxon>
        <taxon>Fungi</taxon>
        <taxon>Dikarya</taxon>
        <taxon>Ascomycota</taxon>
        <taxon>Pezizomycotina</taxon>
        <taxon>Dothideomycetes</taxon>
        <taxon>Pleosporomycetidae</taxon>
        <taxon>Pleosporales</taxon>
        <taxon>Lindgomycetaceae</taxon>
        <taxon>Lindgomyces</taxon>
    </lineage>
</organism>
<gene>
    <name evidence="1" type="ORF">BDR25DRAFT_289019</name>
</gene>
<evidence type="ECO:0000313" key="2">
    <source>
        <dbReference type="Proteomes" id="UP000799755"/>
    </source>
</evidence>
<reference evidence="1" key="1">
    <citation type="journal article" date="2020" name="Stud. Mycol.">
        <title>101 Dothideomycetes genomes: a test case for predicting lifestyles and emergence of pathogens.</title>
        <authorList>
            <person name="Haridas S."/>
            <person name="Albert R."/>
            <person name="Binder M."/>
            <person name="Bloem J."/>
            <person name="Labutti K."/>
            <person name="Salamov A."/>
            <person name="Andreopoulos B."/>
            <person name="Baker S."/>
            <person name="Barry K."/>
            <person name="Bills G."/>
            <person name="Bluhm B."/>
            <person name="Cannon C."/>
            <person name="Castanera R."/>
            <person name="Culley D."/>
            <person name="Daum C."/>
            <person name="Ezra D."/>
            <person name="Gonzalez J."/>
            <person name="Henrissat B."/>
            <person name="Kuo A."/>
            <person name="Liang C."/>
            <person name="Lipzen A."/>
            <person name="Lutzoni F."/>
            <person name="Magnuson J."/>
            <person name="Mondo S."/>
            <person name="Nolan M."/>
            <person name="Ohm R."/>
            <person name="Pangilinan J."/>
            <person name="Park H.-J."/>
            <person name="Ramirez L."/>
            <person name="Alfaro M."/>
            <person name="Sun H."/>
            <person name="Tritt A."/>
            <person name="Yoshinaga Y."/>
            <person name="Zwiers L.-H."/>
            <person name="Turgeon B."/>
            <person name="Goodwin S."/>
            <person name="Spatafora J."/>
            <person name="Crous P."/>
            <person name="Grigoriev I."/>
        </authorList>
    </citation>
    <scope>NUCLEOTIDE SEQUENCE</scope>
    <source>
        <strain evidence="1">ATCC 200398</strain>
    </source>
</reference>
<keyword evidence="2" id="KW-1185">Reference proteome</keyword>
<dbReference type="EMBL" id="MU003512">
    <property type="protein sequence ID" value="KAF2469459.1"/>
    <property type="molecule type" value="Genomic_DNA"/>
</dbReference>
<proteinExistence type="predicted"/>
<name>A0ACB6QR10_9PLEO</name>
<evidence type="ECO:0000313" key="1">
    <source>
        <dbReference type="EMBL" id="KAF2469459.1"/>
    </source>
</evidence>
<comment type="caution">
    <text evidence="1">The sequence shown here is derived from an EMBL/GenBank/DDBJ whole genome shotgun (WGS) entry which is preliminary data.</text>
</comment>